<organism evidence="2 3">
    <name type="scientific">Limnoglobus roseus</name>
    <dbReference type="NCBI Taxonomy" id="2598579"/>
    <lineage>
        <taxon>Bacteria</taxon>
        <taxon>Pseudomonadati</taxon>
        <taxon>Planctomycetota</taxon>
        <taxon>Planctomycetia</taxon>
        <taxon>Gemmatales</taxon>
        <taxon>Gemmataceae</taxon>
        <taxon>Limnoglobus</taxon>
    </lineage>
</organism>
<feature type="region of interest" description="Disordered" evidence="1">
    <location>
        <begin position="81"/>
        <end position="126"/>
    </location>
</feature>
<name>A0A5C1AEB5_9BACT</name>
<proteinExistence type="predicted"/>
<dbReference type="KEGG" id="lrs:PX52LOC_03891"/>
<dbReference type="Proteomes" id="UP000324974">
    <property type="component" value="Chromosome"/>
</dbReference>
<dbReference type="RefSeq" id="WP_149111584.1">
    <property type="nucleotide sequence ID" value="NZ_CP042425.1"/>
</dbReference>
<sequence length="142" mass="14740">MTGYQPVFVGVADEITGGSFDALDRVGRFVFGPPPKLAGDGKLLLSQAATAEAASPPSDRLSRGWLELIAYQSIADPEGFIPHPEVKVGANPRDAKPGGPEAYADAADKGGAVPTPAQQQSPKPHPVAYWAARGKKPDIGVP</sequence>
<evidence type="ECO:0000256" key="1">
    <source>
        <dbReference type="SAM" id="MobiDB-lite"/>
    </source>
</evidence>
<accession>A0A5C1AEB5</accession>
<evidence type="ECO:0000313" key="2">
    <source>
        <dbReference type="EMBL" id="QEL16915.1"/>
    </source>
</evidence>
<evidence type="ECO:0000313" key="3">
    <source>
        <dbReference type="Proteomes" id="UP000324974"/>
    </source>
</evidence>
<dbReference type="AlphaFoldDB" id="A0A5C1AEB5"/>
<keyword evidence="3" id="KW-1185">Reference proteome</keyword>
<protein>
    <submittedName>
        <fullName evidence="2">Uncharacterized protein</fullName>
    </submittedName>
</protein>
<gene>
    <name evidence="2" type="ORF">PX52LOC_03891</name>
</gene>
<dbReference type="EMBL" id="CP042425">
    <property type="protein sequence ID" value="QEL16915.1"/>
    <property type="molecule type" value="Genomic_DNA"/>
</dbReference>
<reference evidence="3" key="1">
    <citation type="submission" date="2019-08" db="EMBL/GenBank/DDBJ databases">
        <title>Limnoglobus roseus gen. nov., sp. nov., a novel freshwater planctomycete with a giant genome from the family Gemmataceae.</title>
        <authorList>
            <person name="Kulichevskaya I.S."/>
            <person name="Naumoff D.G."/>
            <person name="Miroshnikov K."/>
            <person name="Ivanova A."/>
            <person name="Philippov D.A."/>
            <person name="Hakobyan A."/>
            <person name="Rijpstra I.C."/>
            <person name="Sinninghe Damste J.S."/>
            <person name="Liesack W."/>
            <person name="Dedysh S.N."/>
        </authorList>
    </citation>
    <scope>NUCLEOTIDE SEQUENCE [LARGE SCALE GENOMIC DNA]</scope>
    <source>
        <strain evidence="3">PX52</strain>
    </source>
</reference>